<reference evidence="3" key="1">
    <citation type="submission" date="2020-10" db="EMBL/GenBank/DDBJ databases">
        <authorList>
            <person name="Gilroy R."/>
        </authorList>
    </citation>
    <scope>NUCLEOTIDE SEQUENCE</scope>
    <source>
        <strain evidence="3">17213</strain>
    </source>
</reference>
<dbReference type="SUPFAM" id="SSF52540">
    <property type="entry name" value="P-loop containing nucleoside triphosphate hydrolases"/>
    <property type="match status" value="1"/>
</dbReference>
<keyword evidence="3" id="KW-0547">Nucleotide-binding</keyword>
<name>A0A9D9DBB7_9GAMM</name>
<dbReference type="GO" id="GO:0005524">
    <property type="term" value="F:ATP binding"/>
    <property type="evidence" value="ECO:0007669"/>
    <property type="project" value="UniProtKB-KW"/>
</dbReference>
<feature type="region of interest" description="Disordered" evidence="1">
    <location>
        <begin position="230"/>
        <end position="281"/>
    </location>
</feature>
<protein>
    <submittedName>
        <fullName evidence="3">ATP-binding protein</fullName>
    </submittedName>
</protein>
<evidence type="ECO:0000259" key="2">
    <source>
        <dbReference type="Pfam" id="PF01695"/>
    </source>
</evidence>
<dbReference type="AlphaFoldDB" id="A0A9D9DBB7"/>
<evidence type="ECO:0000256" key="1">
    <source>
        <dbReference type="SAM" id="MobiDB-lite"/>
    </source>
</evidence>
<dbReference type="EMBL" id="JADINH010000051">
    <property type="protein sequence ID" value="MBO8415287.1"/>
    <property type="molecule type" value="Genomic_DNA"/>
</dbReference>
<feature type="compositionally biased region" description="Basic and acidic residues" evidence="1">
    <location>
        <begin position="234"/>
        <end position="261"/>
    </location>
</feature>
<dbReference type="PANTHER" id="PTHR30050:SF4">
    <property type="entry name" value="ATP-BINDING PROTEIN RV3427C IN INSERTION SEQUENCE-RELATED"/>
    <property type="match status" value="1"/>
</dbReference>
<feature type="domain" description="IstB-like ATP-binding" evidence="2">
    <location>
        <begin position="14"/>
        <end position="238"/>
    </location>
</feature>
<organism evidence="3 4">
    <name type="scientific">Candidatus Avisuccinivibrio stercorigallinarum</name>
    <dbReference type="NCBI Taxonomy" id="2840704"/>
    <lineage>
        <taxon>Bacteria</taxon>
        <taxon>Pseudomonadati</taxon>
        <taxon>Pseudomonadota</taxon>
        <taxon>Gammaproteobacteria</taxon>
        <taxon>Aeromonadales</taxon>
        <taxon>Succinivibrionaceae</taxon>
        <taxon>Succinivibrionaceae incertae sedis</taxon>
        <taxon>Candidatus Avisuccinivibrio</taxon>
    </lineage>
</organism>
<gene>
    <name evidence="3" type="ORF">IAB19_02775</name>
</gene>
<dbReference type="Gene3D" id="3.40.50.300">
    <property type="entry name" value="P-loop containing nucleotide triphosphate hydrolases"/>
    <property type="match status" value="1"/>
</dbReference>
<dbReference type="InterPro" id="IPR027417">
    <property type="entry name" value="P-loop_NTPase"/>
</dbReference>
<dbReference type="Proteomes" id="UP000823631">
    <property type="component" value="Unassembled WGS sequence"/>
</dbReference>
<accession>A0A9D9DBB7</accession>
<sequence>MASNVSNILGRMGLYGAKTVFDSYTPQDLSKTPTEVVIESMLLGQESYDLVKKQTALLNLSRLNTVLTEDAITYDETRGPKFANMMSRLLSLDFIKKGQNVTMFGRSGAGKSTVAKIIGRKACMAGYTTLYYSTSDMLAMLSTVTGSQMYTSRLKNLCGKMLLILDDFCLTGYNLEEQKILFDVFNRRYSNRSTIIISQKTPDEWHDTMEGSSLAESIVDRASNNNFVLTLNGDSRRTSLDDGKPKKQDKKDDQKDAKDAGEPQAAPAAEPDTEGATPLMRELIMQRATASAAEAAARDAQSK</sequence>
<comment type="caution">
    <text evidence="3">The sequence shown here is derived from an EMBL/GenBank/DDBJ whole genome shotgun (WGS) entry which is preliminary data.</text>
</comment>
<reference evidence="3" key="2">
    <citation type="journal article" date="2021" name="PeerJ">
        <title>Extensive microbial diversity within the chicken gut microbiome revealed by metagenomics and culture.</title>
        <authorList>
            <person name="Gilroy R."/>
            <person name="Ravi A."/>
            <person name="Getino M."/>
            <person name="Pursley I."/>
            <person name="Horton D.L."/>
            <person name="Alikhan N.F."/>
            <person name="Baker D."/>
            <person name="Gharbi K."/>
            <person name="Hall N."/>
            <person name="Watson M."/>
            <person name="Adriaenssens E.M."/>
            <person name="Foster-Nyarko E."/>
            <person name="Jarju S."/>
            <person name="Secka A."/>
            <person name="Antonio M."/>
            <person name="Oren A."/>
            <person name="Chaudhuri R.R."/>
            <person name="La Ragione R."/>
            <person name="Hildebrand F."/>
            <person name="Pallen M.J."/>
        </authorList>
    </citation>
    <scope>NUCLEOTIDE SEQUENCE</scope>
    <source>
        <strain evidence="3">17213</strain>
    </source>
</reference>
<evidence type="ECO:0000313" key="4">
    <source>
        <dbReference type="Proteomes" id="UP000823631"/>
    </source>
</evidence>
<dbReference type="PANTHER" id="PTHR30050">
    <property type="entry name" value="CHROMOSOMAL REPLICATION INITIATOR PROTEIN DNAA"/>
    <property type="match status" value="1"/>
</dbReference>
<dbReference type="GO" id="GO:0006260">
    <property type="term" value="P:DNA replication"/>
    <property type="evidence" value="ECO:0007669"/>
    <property type="project" value="TreeGrafter"/>
</dbReference>
<keyword evidence="3" id="KW-0067">ATP-binding</keyword>
<dbReference type="Pfam" id="PF01695">
    <property type="entry name" value="IstB_IS21"/>
    <property type="match status" value="1"/>
</dbReference>
<dbReference type="InterPro" id="IPR002611">
    <property type="entry name" value="IstB_ATP-bd"/>
</dbReference>
<evidence type="ECO:0000313" key="3">
    <source>
        <dbReference type="EMBL" id="MBO8415287.1"/>
    </source>
</evidence>
<proteinExistence type="predicted"/>